<dbReference type="InterPro" id="IPR000842">
    <property type="entry name" value="PRib_PP_synth_CS"/>
</dbReference>
<evidence type="ECO:0000256" key="12">
    <source>
        <dbReference type="ARBA" id="ARBA00049535"/>
    </source>
</evidence>
<evidence type="ECO:0000256" key="4">
    <source>
        <dbReference type="ARBA" id="ARBA00013247"/>
    </source>
</evidence>
<comment type="similarity">
    <text evidence="3">Belongs to the ribose-phosphate pyrophosphokinase family.</text>
</comment>
<protein>
    <recommendedName>
        <fullName evidence="4">ribose-phosphate diphosphokinase</fullName>
        <ecNumber evidence="4">2.7.6.1</ecNumber>
    </recommendedName>
</protein>
<dbReference type="GO" id="GO:0002189">
    <property type="term" value="C:ribose phosphate diphosphokinase complex"/>
    <property type="evidence" value="ECO:0007669"/>
    <property type="project" value="UniProtKB-ARBA"/>
</dbReference>
<keyword evidence="10" id="KW-0067">ATP-binding</keyword>
<dbReference type="RefSeq" id="XP_013285413.1">
    <property type="nucleotide sequence ID" value="XM_013429959.1"/>
</dbReference>
<evidence type="ECO:0000256" key="5">
    <source>
        <dbReference type="ARBA" id="ARBA00022679"/>
    </source>
</evidence>
<dbReference type="Proteomes" id="UP000053029">
    <property type="component" value="Unassembled WGS sequence"/>
</dbReference>
<evidence type="ECO:0000313" key="15">
    <source>
        <dbReference type="Proteomes" id="UP000053029"/>
    </source>
</evidence>
<keyword evidence="5" id="KW-0808">Transferase</keyword>
<dbReference type="GO" id="GO:0005737">
    <property type="term" value="C:cytoplasm"/>
    <property type="evidence" value="ECO:0007669"/>
    <property type="project" value="TreeGrafter"/>
</dbReference>
<keyword evidence="9" id="KW-0418">Kinase</keyword>
<evidence type="ECO:0000256" key="3">
    <source>
        <dbReference type="ARBA" id="ARBA00006478"/>
    </source>
</evidence>
<gene>
    <name evidence="14" type="ORF">Z517_04631</name>
</gene>
<evidence type="ECO:0000256" key="11">
    <source>
        <dbReference type="ARBA" id="ARBA00022842"/>
    </source>
</evidence>
<keyword evidence="6" id="KW-0479">Metal-binding</keyword>
<dbReference type="InterPro" id="IPR005946">
    <property type="entry name" value="Rib-P_diPkinase"/>
</dbReference>
<dbReference type="GO" id="GO:0000287">
    <property type="term" value="F:magnesium ion binding"/>
    <property type="evidence" value="ECO:0007669"/>
    <property type="project" value="InterPro"/>
</dbReference>
<dbReference type="SUPFAM" id="SSF53271">
    <property type="entry name" value="PRTase-like"/>
    <property type="match status" value="1"/>
</dbReference>
<dbReference type="HOGENOM" id="CLU_033546_4_0_1"/>
<comment type="catalytic activity">
    <reaction evidence="12">
        <text>D-ribose 5-phosphate + ATP = 5-phospho-alpha-D-ribose 1-diphosphate + AMP + H(+)</text>
        <dbReference type="Rhea" id="RHEA:15609"/>
        <dbReference type="ChEBI" id="CHEBI:15378"/>
        <dbReference type="ChEBI" id="CHEBI:30616"/>
        <dbReference type="ChEBI" id="CHEBI:58017"/>
        <dbReference type="ChEBI" id="CHEBI:78346"/>
        <dbReference type="ChEBI" id="CHEBI:456215"/>
        <dbReference type="EC" id="2.7.6.1"/>
    </reaction>
</comment>
<reference evidence="14 15" key="1">
    <citation type="submission" date="2015-01" db="EMBL/GenBank/DDBJ databases">
        <title>The Genome Sequence of Fonsecaea pedrosoi CBS 271.37.</title>
        <authorList>
            <consortium name="The Broad Institute Genomics Platform"/>
            <person name="Cuomo C."/>
            <person name="de Hoog S."/>
            <person name="Gorbushina A."/>
            <person name="Stielow B."/>
            <person name="Teixiera M."/>
            <person name="Abouelleil A."/>
            <person name="Chapman S.B."/>
            <person name="Priest M."/>
            <person name="Young S.K."/>
            <person name="Wortman J."/>
            <person name="Nusbaum C."/>
            <person name="Birren B."/>
        </authorList>
    </citation>
    <scope>NUCLEOTIDE SEQUENCE [LARGE SCALE GENOMIC DNA]</scope>
    <source>
        <strain evidence="14 15">CBS 271.37</strain>
    </source>
</reference>
<dbReference type="GO" id="GO:0004749">
    <property type="term" value="F:ribose phosphate diphosphokinase activity"/>
    <property type="evidence" value="ECO:0007669"/>
    <property type="project" value="UniProtKB-EC"/>
</dbReference>
<dbReference type="GO" id="GO:0006164">
    <property type="term" value="P:purine nucleotide biosynthetic process"/>
    <property type="evidence" value="ECO:0007669"/>
    <property type="project" value="TreeGrafter"/>
</dbReference>
<dbReference type="EMBL" id="KN846971">
    <property type="protein sequence ID" value="KIW81605.1"/>
    <property type="molecule type" value="Genomic_DNA"/>
</dbReference>
<evidence type="ECO:0000313" key="14">
    <source>
        <dbReference type="EMBL" id="KIW81605.1"/>
    </source>
</evidence>
<dbReference type="AlphaFoldDB" id="A0A0D2GSR9"/>
<feature type="domain" description="Ribose-phosphate pyrophosphokinase N-terminal" evidence="13">
    <location>
        <begin position="3"/>
        <end position="121"/>
    </location>
</feature>
<dbReference type="InterPro" id="IPR000836">
    <property type="entry name" value="PRTase_dom"/>
</dbReference>
<evidence type="ECO:0000256" key="6">
    <source>
        <dbReference type="ARBA" id="ARBA00022723"/>
    </source>
</evidence>
<dbReference type="GO" id="GO:0009156">
    <property type="term" value="P:ribonucleoside monophosphate biosynthetic process"/>
    <property type="evidence" value="ECO:0007669"/>
    <property type="project" value="InterPro"/>
</dbReference>
<dbReference type="OrthoDB" id="413572at2759"/>
<proteinExistence type="inferred from homology"/>
<dbReference type="PROSITE" id="PS00114">
    <property type="entry name" value="PRPP_SYNTHASE"/>
    <property type="match status" value="1"/>
</dbReference>
<keyword evidence="11" id="KW-0460">Magnesium</keyword>
<dbReference type="InterPro" id="IPR029057">
    <property type="entry name" value="PRTase-like"/>
</dbReference>
<evidence type="ECO:0000256" key="8">
    <source>
        <dbReference type="ARBA" id="ARBA00022741"/>
    </source>
</evidence>
<dbReference type="InterPro" id="IPR029099">
    <property type="entry name" value="Pribosyltran_N"/>
</dbReference>
<dbReference type="CDD" id="cd06223">
    <property type="entry name" value="PRTases_typeI"/>
    <property type="match status" value="1"/>
</dbReference>
<dbReference type="GO" id="GO:0006015">
    <property type="term" value="P:5-phosphoribose 1-diphosphate biosynthetic process"/>
    <property type="evidence" value="ECO:0007669"/>
    <property type="project" value="TreeGrafter"/>
</dbReference>
<dbReference type="STRING" id="1442368.A0A0D2GSR9"/>
<dbReference type="PANTHER" id="PTHR10210">
    <property type="entry name" value="RIBOSE-PHOSPHATE DIPHOSPHOKINASE FAMILY MEMBER"/>
    <property type="match status" value="1"/>
</dbReference>
<evidence type="ECO:0000256" key="2">
    <source>
        <dbReference type="ARBA" id="ARBA00004996"/>
    </source>
</evidence>
<organism evidence="14 15">
    <name type="scientific">Fonsecaea pedrosoi CBS 271.37</name>
    <dbReference type="NCBI Taxonomy" id="1442368"/>
    <lineage>
        <taxon>Eukaryota</taxon>
        <taxon>Fungi</taxon>
        <taxon>Dikarya</taxon>
        <taxon>Ascomycota</taxon>
        <taxon>Pezizomycotina</taxon>
        <taxon>Eurotiomycetes</taxon>
        <taxon>Chaetothyriomycetidae</taxon>
        <taxon>Chaetothyriales</taxon>
        <taxon>Herpotrichiellaceae</taxon>
        <taxon>Fonsecaea</taxon>
    </lineage>
</organism>
<dbReference type="Gene3D" id="3.40.50.2020">
    <property type="match status" value="2"/>
</dbReference>
<dbReference type="GO" id="GO:0005524">
    <property type="term" value="F:ATP binding"/>
    <property type="evidence" value="ECO:0007669"/>
    <property type="project" value="UniProtKB-KW"/>
</dbReference>
<dbReference type="PANTHER" id="PTHR10210:SF32">
    <property type="entry name" value="RIBOSE-PHOSPHATE PYROPHOSPHOKINASE 2"/>
    <property type="match status" value="1"/>
</dbReference>
<comment type="pathway">
    <text evidence="2">Metabolic intermediate biosynthesis; 5-phospho-alpha-D-ribose 1-diphosphate biosynthesis; 5-phospho-alpha-D-ribose 1-diphosphate from D-ribose 5-phosphate (route I): step 1/1.</text>
</comment>
<dbReference type="NCBIfam" id="TIGR01251">
    <property type="entry name" value="ribP_PPkin"/>
    <property type="match status" value="1"/>
</dbReference>
<evidence type="ECO:0000256" key="10">
    <source>
        <dbReference type="ARBA" id="ARBA00022840"/>
    </source>
</evidence>
<dbReference type="FunFam" id="3.40.50.2020:FF:000001">
    <property type="entry name" value="Ribose-phosphate pyrophosphokinase"/>
    <property type="match status" value="1"/>
</dbReference>
<name>A0A0D2GSR9_9EURO</name>
<keyword evidence="8" id="KW-0547">Nucleotide-binding</keyword>
<dbReference type="SMART" id="SM01400">
    <property type="entry name" value="Pribosyltran_N"/>
    <property type="match status" value="1"/>
</dbReference>
<dbReference type="EC" id="2.7.6.1" evidence="4"/>
<dbReference type="Pfam" id="PF13793">
    <property type="entry name" value="Pribosyltran_N"/>
    <property type="match status" value="1"/>
</dbReference>
<dbReference type="VEuPathDB" id="FungiDB:Z517_04631"/>
<comment type="cofactor">
    <cofactor evidence="1">
        <name>Mg(2+)</name>
        <dbReference type="ChEBI" id="CHEBI:18420"/>
    </cofactor>
</comment>
<keyword evidence="15" id="KW-1185">Reference proteome</keyword>
<dbReference type="GO" id="GO:0016301">
    <property type="term" value="F:kinase activity"/>
    <property type="evidence" value="ECO:0007669"/>
    <property type="project" value="UniProtKB-KW"/>
</dbReference>
<evidence type="ECO:0000256" key="7">
    <source>
        <dbReference type="ARBA" id="ARBA00022727"/>
    </source>
</evidence>
<evidence type="ECO:0000256" key="9">
    <source>
        <dbReference type="ARBA" id="ARBA00022777"/>
    </source>
</evidence>
<dbReference type="Pfam" id="PF14572">
    <property type="entry name" value="Pribosyl_synth"/>
    <property type="match status" value="1"/>
</dbReference>
<dbReference type="GeneID" id="25304121"/>
<sequence>MSIQVLSGGSHPDFAELVCQRLGEESPSTKLTSSRFSNGETSIVIGNSVRGADLFIIQTAAEPVNDMLMELLITISACKTASARKITAVLPCFPYSRQDKKDRSRAPITAKLVANMLETAGCNHIITMDLHASQIQGFFNIPVDNLYAESAMVEYIRSNMSLDNVVIVSPDAGGAKRGLRCHWAAIIADKLRLDLALIHKERKVASKISRMILVGSVLNKTAVIVDDIADTCGTLIMAADVLKSHGAISCRAVVVHGFLSGPAIQKIEESSLERLVVTNTLPLSPAAQKCPKIESIDVSGIIAEAIRRTHHGES</sequence>
<evidence type="ECO:0000256" key="1">
    <source>
        <dbReference type="ARBA" id="ARBA00001946"/>
    </source>
</evidence>
<keyword evidence="7" id="KW-0545">Nucleotide biosynthesis</keyword>
<dbReference type="NCBIfam" id="NF002320">
    <property type="entry name" value="PRK01259.1"/>
    <property type="match status" value="1"/>
</dbReference>
<accession>A0A0D2GSR9</accession>
<evidence type="ECO:0000259" key="13">
    <source>
        <dbReference type="Pfam" id="PF13793"/>
    </source>
</evidence>